<comment type="caution">
    <text evidence="3">The sequence shown here is derived from an EMBL/GenBank/DDBJ whole genome shotgun (WGS) entry which is preliminary data.</text>
</comment>
<name>A0ABM8VJ80_9BACL</name>
<dbReference type="InterPro" id="IPR051610">
    <property type="entry name" value="GPI/OXD"/>
</dbReference>
<evidence type="ECO:0000256" key="1">
    <source>
        <dbReference type="ARBA" id="ARBA00022723"/>
    </source>
</evidence>
<dbReference type="InterPro" id="IPR013096">
    <property type="entry name" value="Cupin_2"/>
</dbReference>
<evidence type="ECO:0000313" key="4">
    <source>
        <dbReference type="Proteomes" id="UP000730618"/>
    </source>
</evidence>
<keyword evidence="1" id="KW-0479">Metal-binding</keyword>
<dbReference type="EMBL" id="CAJVCE010000009">
    <property type="protein sequence ID" value="CAG7645163.1"/>
    <property type="molecule type" value="Genomic_DNA"/>
</dbReference>
<protein>
    <submittedName>
        <fullName evidence="3">Oxalate-binding protein</fullName>
    </submittedName>
</protein>
<dbReference type="PANTHER" id="PTHR35848">
    <property type="entry name" value="OXALATE-BINDING PROTEIN"/>
    <property type="match status" value="1"/>
</dbReference>
<reference evidence="3 4" key="1">
    <citation type="submission" date="2021-06" db="EMBL/GenBank/DDBJ databases">
        <authorList>
            <person name="Criscuolo A."/>
        </authorList>
    </citation>
    <scope>NUCLEOTIDE SEQUENCE [LARGE SCALE GENOMIC DNA]</scope>
    <source>
        <strain evidence="4">CIP 111802</strain>
    </source>
</reference>
<feature type="domain" description="Cupin type-2" evidence="2">
    <location>
        <begin position="43"/>
        <end position="110"/>
    </location>
</feature>
<organism evidence="3 4">
    <name type="scientific">Paenibacillus allorhizosphaerae</name>
    <dbReference type="NCBI Taxonomy" id="2849866"/>
    <lineage>
        <taxon>Bacteria</taxon>
        <taxon>Bacillati</taxon>
        <taxon>Bacillota</taxon>
        <taxon>Bacilli</taxon>
        <taxon>Bacillales</taxon>
        <taxon>Paenibacillaceae</taxon>
        <taxon>Paenibacillus</taxon>
    </lineage>
</organism>
<evidence type="ECO:0000313" key="3">
    <source>
        <dbReference type="EMBL" id="CAG7645163.1"/>
    </source>
</evidence>
<dbReference type="PANTHER" id="PTHR35848:SF6">
    <property type="entry name" value="CUPIN TYPE-2 DOMAIN-CONTAINING PROTEIN"/>
    <property type="match status" value="1"/>
</dbReference>
<dbReference type="RefSeq" id="WP_218099758.1">
    <property type="nucleotide sequence ID" value="NZ_CAJVCE010000009.1"/>
</dbReference>
<proteinExistence type="predicted"/>
<gene>
    <name evidence="3" type="ORF">PAECIP111802_03445</name>
</gene>
<sequence length="115" mass="13498">MIVKNYLEAEFTMGRSHKGNGEIKNVQLFKNEDFMTKLKFLNYAELPPHTSIGYHKHRQDEEIYIILEGSGRMTVNEEVREVRQGDVLINRPEWAHSLENHTDEVLKVLVFEVDL</sequence>
<keyword evidence="4" id="KW-1185">Reference proteome</keyword>
<dbReference type="Pfam" id="PF07883">
    <property type="entry name" value="Cupin_2"/>
    <property type="match status" value="1"/>
</dbReference>
<evidence type="ECO:0000259" key="2">
    <source>
        <dbReference type="Pfam" id="PF07883"/>
    </source>
</evidence>
<accession>A0ABM8VJ80</accession>
<dbReference type="Proteomes" id="UP000730618">
    <property type="component" value="Unassembled WGS sequence"/>
</dbReference>